<reference evidence="1 2" key="1">
    <citation type="submission" date="2014-03" db="EMBL/GenBank/DDBJ databases">
        <title>Bradyrhizobium valentinum sp. nov., isolated from effective nodules of Lupinus mariae-josephae, a lupine endemic of basic-lime soils in Eastern Spain.</title>
        <authorList>
            <person name="Duran D."/>
            <person name="Rey L."/>
            <person name="Navarro A."/>
            <person name="Busquets A."/>
            <person name="Imperial J."/>
            <person name="Ruiz-Argueso T."/>
        </authorList>
    </citation>
    <scope>NUCLEOTIDE SEQUENCE [LARGE SCALE GENOMIC DNA]</scope>
    <source>
        <strain evidence="1 2">Ro19</strain>
    </source>
</reference>
<comment type="caution">
    <text evidence="1">The sequence shown here is derived from an EMBL/GenBank/DDBJ whole genome shotgun (WGS) entry which is preliminary data.</text>
</comment>
<gene>
    <name evidence="1" type="ORF">CQ13_08300</name>
</gene>
<sequence length="184" mass="20206">MPSSDRCHAFEKVLIAKYQTPIIHLELRLKACRDPEIHVTHPIRTETVVSLTGALYRHGRTVHETGIECETLPGSGRCPADREGVAEGSDRKVGLFRTVEIRTLLAVNAPPAIRPLKGEVSMTGRAPSVYVQRLSSPVRRQSPSVVEAKTAVLQAGHGRFCQNRVSGNMEHQSLQADDVRSAPE</sequence>
<protein>
    <submittedName>
        <fullName evidence="1">Uncharacterized protein</fullName>
    </submittedName>
</protein>
<proteinExistence type="predicted"/>
<keyword evidence="2" id="KW-1185">Reference proteome</keyword>
<dbReference type="Proteomes" id="UP000052023">
    <property type="component" value="Unassembled WGS sequence"/>
</dbReference>
<dbReference type="AlphaFoldDB" id="A0A0R3MPM9"/>
<name>A0A0R3MPM9_9BRAD</name>
<organism evidence="1 2">
    <name type="scientific">Bradyrhizobium retamae</name>
    <dbReference type="NCBI Taxonomy" id="1300035"/>
    <lineage>
        <taxon>Bacteria</taxon>
        <taxon>Pseudomonadati</taxon>
        <taxon>Pseudomonadota</taxon>
        <taxon>Alphaproteobacteria</taxon>
        <taxon>Hyphomicrobiales</taxon>
        <taxon>Nitrobacteraceae</taxon>
        <taxon>Bradyrhizobium</taxon>
    </lineage>
</organism>
<dbReference type="EMBL" id="LLYA01000181">
    <property type="protein sequence ID" value="KRR19925.1"/>
    <property type="molecule type" value="Genomic_DNA"/>
</dbReference>
<evidence type="ECO:0000313" key="2">
    <source>
        <dbReference type="Proteomes" id="UP000052023"/>
    </source>
</evidence>
<accession>A0A0R3MPM9</accession>
<evidence type="ECO:0000313" key="1">
    <source>
        <dbReference type="EMBL" id="KRR19925.1"/>
    </source>
</evidence>